<keyword evidence="2" id="KW-1185">Reference proteome</keyword>
<name>A0AAD5GMA2_AMBAR</name>
<dbReference type="InterPro" id="IPR036047">
    <property type="entry name" value="F-box-like_dom_sf"/>
</dbReference>
<dbReference type="SUPFAM" id="SSF81383">
    <property type="entry name" value="F-box domain"/>
    <property type="match status" value="1"/>
</dbReference>
<accession>A0AAD5GMA2</accession>
<dbReference type="AlphaFoldDB" id="A0AAD5GMA2"/>
<protein>
    <recommendedName>
        <fullName evidence="3">F-box domain-containing protein</fullName>
    </recommendedName>
</protein>
<dbReference type="Proteomes" id="UP001206925">
    <property type="component" value="Unassembled WGS sequence"/>
</dbReference>
<sequence length="235" mass="26583">MDELPDSLLLHILSRLDDFTDVARCRVAWKAFDTVFPGLQSINLRCSLKWHNSSNPSVSFKKNFLDIISKLEAVESLCIGLEGALISNLHNNNSHDPCLTDVNFAKEWLPMVSKSLKSLSISDYYYQHPSNVLPLISAHCYKLVNLKLDVVDLSVDNMNPMPMLTSVLTVKKFENLKTLWLDIKYIGDLLSKFPITRTVETLTLESRSWISTDATYSKLTLGKVFTVFPNVLGQN</sequence>
<evidence type="ECO:0000313" key="1">
    <source>
        <dbReference type="EMBL" id="KAI7744808.1"/>
    </source>
</evidence>
<gene>
    <name evidence="1" type="ORF">M8C21_020948</name>
</gene>
<evidence type="ECO:0008006" key="3">
    <source>
        <dbReference type="Google" id="ProtNLM"/>
    </source>
</evidence>
<comment type="caution">
    <text evidence="1">The sequence shown here is derived from an EMBL/GenBank/DDBJ whole genome shotgun (WGS) entry which is preliminary data.</text>
</comment>
<dbReference type="PANTHER" id="PTHR31215">
    <property type="entry name" value="OS05G0510400 PROTEIN-RELATED"/>
    <property type="match status" value="1"/>
</dbReference>
<evidence type="ECO:0000313" key="2">
    <source>
        <dbReference type="Proteomes" id="UP001206925"/>
    </source>
</evidence>
<reference evidence="1" key="1">
    <citation type="submission" date="2022-06" db="EMBL/GenBank/DDBJ databases">
        <title>Uncovering the hologenomic basis of an extraordinary plant invasion.</title>
        <authorList>
            <person name="Bieker V.C."/>
            <person name="Martin M.D."/>
            <person name="Gilbert T."/>
            <person name="Hodgins K."/>
            <person name="Battlay P."/>
            <person name="Petersen B."/>
            <person name="Wilson J."/>
        </authorList>
    </citation>
    <scope>NUCLEOTIDE SEQUENCE</scope>
    <source>
        <strain evidence="1">AA19_3_7</strain>
        <tissue evidence="1">Leaf</tissue>
    </source>
</reference>
<dbReference type="InterPro" id="IPR044809">
    <property type="entry name" value="AUF1-like"/>
</dbReference>
<proteinExistence type="predicted"/>
<dbReference type="EMBL" id="JAMZMK010007435">
    <property type="protein sequence ID" value="KAI7744808.1"/>
    <property type="molecule type" value="Genomic_DNA"/>
</dbReference>
<organism evidence="1 2">
    <name type="scientific">Ambrosia artemisiifolia</name>
    <name type="common">Common ragweed</name>
    <dbReference type="NCBI Taxonomy" id="4212"/>
    <lineage>
        <taxon>Eukaryota</taxon>
        <taxon>Viridiplantae</taxon>
        <taxon>Streptophyta</taxon>
        <taxon>Embryophyta</taxon>
        <taxon>Tracheophyta</taxon>
        <taxon>Spermatophyta</taxon>
        <taxon>Magnoliopsida</taxon>
        <taxon>eudicotyledons</taxon>
        <taxon>Gunneridae</taxon>
        <taxon>Pentapetalae</taxon>
        <taxon>asterids</taxon>
        <taxon>campanulids</taxon>
        <taxon>Asterales</taxon>
        <taxon>Asteraceae</taxon>
        <taxon>Asteroideae</taxon>
        <taxon>Heliantheae alliance</taxon>
        <taxon>Heliantheae</taxon>
        <taxon>Ambrosia</taxon>
    </lineage>
</organism>